<sequence>MKMHINQLIVAVCLSSALFSCKKEDNPIVVQPLTATTVKDVPADPTSMTSTTGQQPVAATGKFTLFSFKDNKQIANADSATNKWDIGFRGTTIIVNGGPIRTGQGGAYVQTGTFEETTSVPSSATFAQDQSATQLAITTGSGKGWYNYDQTTNLISSIPGKVFIIRTGDGKYAKMDILSYYQGAPATPAATSVARYYTFRYVYQPDGSQSLK</sequence>
<dbReference type="EMBL" id="CP025096">
    <property type="protein sequence ID" value="AUD04719.1"/>
    <property type="molecule type" value="Genomic_DNA"/>
</dbReference>
<protein>
    <recommendedName>
        <fullName evidence="3">HmuY protein</fullName>
    </recommendedName>
</protein>
<keyword evidence="2" id="KW-1185">Reference proteome</keyword>
<evidence type="ECO:0008006" key="3">
    <source>
        <dbReference type="Google" id="ProtNLM"/>
    </source>
</evidence>
<accession>A0A2K8Z4H4</accession>
<dbReference type="PROSITE" id="PS51257">
    <property type="entry name" value="PROKAR_LIPOPROTEIN"/>
    <property type="match status" value="1"/>
</dbReference>
<evidence type="ECO:0000313" key="1">
    <source>
        <dbReference type="EMBL" id="AUD04719.1"/>
    </source>
</evidence>
<dbReference type="AlphaFoldDB" id="A0A2K8Z4H4"/>
<organism evidence="1 2">
    <name type="scientific">Spirosoma pollinicola</name>
    <dbReference type="NCBI Taxonomy" id="2057025"/>
    <lineage>
        <taxon>Bacteria</taxon>
        <taxon>Pseudomonadati</taxon>
        <taxon>Bacteroidota</taxon>
        <taxon>Cytophagia</taxon>
        <taxon>Cytophagales</taxon>
        <taxon>Cytophagaceae</taxon>
        <taxon>Spirosoma</taxon>
    </lineage>
</organism>
<dbReference type="Pfam" id="PF14064">
    <property type="entry name" value="HmuY"/>
    <property type="match status" value="1"/>
</dbReference>
<dbReference type="InterPro" id="IPR025921">
    <property type="entry name" value="HmuY"/>
</dbReference>
<dbReference type="KEGG" id="spir:CWM47_24475"/>
<name>A0A2K8Z4H4_9BACT</name>
<evidence type="ECO:0000313" key="2">
    <source>
        <dbReference type="Proteomes" id="UP000232883"/>
    </source>
</evidence>
<gene>
    <name evidence="1" type="ORF">CWM47_24475</name>
</gene>
<reference evidence="1 2" key="1">
    <citation type="submission" date="2017-11" db="EMBL/GenBank/DDBJ databases">
        <title>Taxonomic description and genome sequences of Spirosoma HA7 sp. nov., isolated from pollen microhabitat of Corylus avellana.</title>
        <authorList>
            <person name="Ambika Manirajan B."/>
            <person name="Suarez C."/>
            <person name="Ratering S."/>
            <person name="Geissler-Plaum R."/>
            <person name="Cardinale M."/>
            <person name="Sylvia S."/>
        </authorList>
    </citation>
    <scope>NUCLEOTIDE SEQUENCE [LARGE SCALE GENOMIC DNA]</scope>
    <source>
        <strain evidence="1 2">HA7</strain>
    </source>
</reference>
<proteinExistence type="predicted"/>
<dbReference type="Proteomes" id="UP000232883">
    <property type="component" value="Chromosome"/>
</dbReference>
<dbReference type="CDD" id="cd12105">
    <property type="entry name" value="HmuY"/>
    <property type="match status" value="1"/>
</dbReference>
<dbReference type="OrthoDB" id="5510929at2"/>